<organism evidence="1 2">
    <name type="scientific">Crepidotus variabilis</name>
    <dbReference type="NCBI Taxonomy" id="179855"/>
    <lineage>
        <taxon>Eukaryota</taxon>
        <taxon>Fungi</taxon>
        <taxon>Dikarya</taxon>
        <taxon>Basidiomycota</taxon>
        <taxon>Agaricomycotina</taxon>
        <taxon>Agaricomycetes</taxon>
        <taxon>Agaricomycetidae</taxon>
        <taxon>Agaricales</taxon>
        <taxon>Agaricineae</taxon>
        <taxon>Crepidotaceae</taxon>
        <taxon>Crepidotus</taxon>
    </lineage>
</organism>
<name>A0A9P6JKH7_9AGAR</name>
<protein>
    <recommendedName>
        <fullName evidence="3">BTB domain-containing protein</fullName>
    </recommendedName>
</protein>
<dbReference type="EMBL" id="MU157909">
    <property type="protein sequence ID" value="KAF9523865.1"/>
    <property type="molecule type" value="Genomic_DNA"/>
</dbReference>
<accession>A0A9P6JKH7</accession>
<gene>
    <name evidence="1" type="ORF">CPB83DRAFT_862227</name>
</gene>
<dbReference type="Proteomes" id="UP000807306">
    <property type="component" value="Unassembled WGS sequence"/>
</dbReference>
<sequence length="286" mass="32769">MSQSFNHGAEDEAITLSSHESSVTYKPEAPSRDTSFYFRNVIFKVENKLFCVPRHGFEVPGTVFEAMFALPAPGVTTLETMEGMTDDNPIVLPVEKTSFRGFLRMMYPFSGHPPLEIKDWLGALELANMWSFSKIRCDAIQQLNSYFQQLPAKEAVILAKKFRVENWLREGYRKLVEGEHLTLEELRETPVLEESTLVVLFYTKYRLFQQRAKNGYMICSECNTHTYGPCPKCYVRIIVNEGFKQELEDMKIVALEDPPLPVVEGINEAQVVSNSKKKKKKLSAYN</sequence>
<dbReference type="AlphaFoldDB" id="A0A9P6JKH7"/>
<dbReference type="OrthoDB" id="3199068at2759"/>
<keyword evidence="2" id="KW-1185">Reference proteome</keyword>
<proteinExistence type="predicted"/>
<reference evidence="1" key="1">
    <citation type="submission" date="2020-11" db="EMBL/GenBank/DDBJ databases">
        <authorList>
            <consortium name="DOE Joint Genome Institute"/>
            <person name="Ahrendt S."/>
            <person name="Riley R."/>
            <person name="Andreopoulos W."/>
            <person name="Labutti K."/>
            <person name="Pangilinan J."/>
            <person name="Ruiz-Duenas F.J."/>
            <person name="Barrasa J.M."/>
            <person name="Sanchez-Garcia M."/>
            <person name="Camarero S."/>
            <person name="Miyauchi S."/>
            <person name="Serrano A."/>
            <person name="Linde D."/>
            <person name="Babiker R."/>
            <person name="Drula E."/>
            <person name="Ayuso-Fernandez I."/>
            <person name="Pacheco R."/>
            <person name="Padilla G."/>
            <person name="Ferreira P."/>
            <person name="Barriuso J."/>
            <person name="Kellner H."/>
            <person name="Castanera R."/>
            <person name="Alfaro M."/>
            <person name="Ramirez L."/>
            <person name="Pisabarro A.G."/>
            <person name="Kuo A."/>
            <person name="Tritt A."/>
            <person name="Lipzen A."/>
            <person name="He G."/>
            <person name="Yan M."/>
            <person name="Ng V."/>
            <person name="Cullen D."/>
            <person name="Martin F."/>
            <person name="Rosso M.-N."/>
            <person name="Henrissat B."/>
            <person name="Hibbett D."/>
            <person name="Martinez A.T."/>
            <person name="Grigoriev I.V."/>
        </authorList>
    </citation>
    <scope>NUCLEOTIDE SEQUENCE</scope>
    <source>
        <strain evidence="1">CBS 506.95</strain>
    </source>
</reference>
<evidence type="ECO:0000313" key="1">
    <source>
        <dbReference type="EMBL" id="KAF9523865.1"/>
    </source>
</evidence>
<evidence type="ECO:0008006" key="3">
    <source>
        <dbReference type="Google" id="ProtNLM"/>
    </source>
</evidence>
<evidence type="ECO:0000313" key="2">
    <source>
        <dbReference type="Proteomes" id="UP000807306"/>
    </source>
</evidence>
<comment type="caution">
    <text evidence="1">The sequence shown here is derived from an EMBL/GenBank/DDBJ whole genome shotgun (WGS) entry which is preliminary data.</text>
</comment>